<evidence type="ECO:0000313" key="4">
    <source>
        <dbReference type="EMBL" id="GAA4559655.1"/>
    </source>
</evidence>
<dbReference type="SUPFAM" id="SSF54211">
    <property type="entry name" value="Ribosomal protein S5 domain 2-like"/>
    <property type="match status" value="1"/>
</dbReference>
<keyword evidence="1" id="KW-0645">Protease</keyword>
<dbReference type="Gene3D" id="3.30.230.10">
    <property type="match status" value="1"/>
</dbReference>
<dbReference type="EC" id="3.4.21.53" evidence="1"/>
<dbReference type="PROSITE" id="PS51786">
    <property type="entry name" value="LON_PROTEOLYTIC"/>
    <property type="match status" value="1"/>
</dbReference>
<accession>A0ABP8S3Y7</accession>
<protein>
    <recommendedName>
        <fullName evidence="1">endopeptidase La</fullName>
        <ecNumber evidence="1">3.4.21.53</ecNumber>
    </recommendedName>
</protein>
<evidence type="ECO:0000256" key="1">
    <source>
        <dbReference type="PROSITE-ProRule" id="PRU01122"/>
    </source>
</evidence>
<comment type="caution">
    <text evidence="4">The sequence shown here is derived from an EMBL/GenBank/DDBJ whole genome shotgun (WGS) entry which is preliminary data.</text>
</comment>
<feature type="active site" evidence="1">
    <location>
        <position position="270"/>
    </location>
</feature>
<keyword evidence="5" id="KW-1185">Reference proteome</keyword>
<dbReference type="InterPro" id="IPR001478">
    <property type="entry name" value="PDZ"/>
</dbReference>
<dbReference type="InterPro" id="IPR014721">
    <property type="entry name" value="Ribsml_uS5_D2-typ_fold_subgr"/>
</dbReference>
<sequence length="329" mass="32727">MLLVVVVVGVGTVVRVPFVALGPGPTYDTLGAVDGTPVVAVEGTPTFPTAGHLNMTTVAVSDGVTALSALGFWLAPDRRLVPRDTVYPPGQTTEQVDEQNTAQFAASETNAELAAMAELALPTRATVAEIVSGSAAEGALREGDTIVSVRGVPVATPDQVAAALNGTAPGDPVNVVYERAGARAEARIVLGPSPDGGRGMLGVRPGVEPATGDITISLGDVGGPSAGLMFALAVVDKLTPGELNGGRFVAGTGTIDAAGTVGPIGGIPFKMLAARDAGATVFLVPDANCTEAAANAPDELQLVRVPTLDSAVASLEALNAGAPVPSCGP</sequence>
<organism evidence="4 5">
    <name type="scientific">Pseudonocardia xishanensis</name>
    <dbReference type="NCBI Taxonomy" id="630995"/>
    <lineage>
        <taxon>Bacteria</taxon>
        <taxon>Bacillati</taxon>
        <taxon>Actinomycetota</taxon>
        <taxon>Actinomycetes</taxon>
        <taxon>Pseudonocardiales</taxon>
        <taxon>Pseudonocardiaceae</taxon>
        <taxon>Pseudonocardia</taxon>
    </lineage>
</organism>
<name>A0ABP8S3Y7_9PSEU</name>
<dbReference type="Pfam" id="PF13180">
    <property type="entry name" value="PDZ_2"/>
    <property type="match status" value="1"/>
</dbReference>
<reference evidence="5" key="1">
    <citation type="journal article" date="2019" name="Int. J. Syst. Evol. Microbiol.">
        <title>The Global Catalogue of Microorganisms (GCM) 10K type strain sequencing project: providing services to taxonomists for standard genome sequencing and annotation.</title>
        <authorList>
            <consortium name="The Broad Institute Genomics Platform"/>
            <consortium name="The Broad Institute Genome Sequencing Center for Infectious Disease"/>
            <person name="Wu L."/>
            <person name="Ma J."/>
        </authorList>
    </citation>
    <scope>NUCLEOTIDE SEQUENCE [LARGE SCALE GENOMIC DNA]</scope>
    <source>
        <strain evidence="5">JCM 17906</strain>
    </source>
</reference>
<evidence type="ECO:0000313" key="5">
    <source>
        <dbReference type="Proteomes" id="UP001501598"/>
    </source>
</evidence>
<gene>
    <name evidence="4" type="ORF">GCM10023175_68000</name>
</gene>
<dbReference type="SUPFAM" id="SSF50156">
    <property type="entry name" value="PDZ domain-like"/>
    <property type="match status" value="1"/>
</dbReference>
<dbReference type="Proteomes" id="UP001501598">
    <property type="component" value="Unassembled WGS sequence"/>
</dbReference>
<dbReference type="PROSITE" id="PS50106">
    <property type="entry name" value="PDZ"/>
    <property type="match status" value="1"/>
</dbReference>
<proteinExistence type="inferred from homology"/>
<dbReference type="SMART" id="SM00228">
    <property type="entry name" value="PDZ"/>
    <property type="match status" value="1"/>
</dbReference>
<keyword evidence="1" id="KW-0378">Hydrolase</keyword>
<feature type="active site" evidence="1">
    <location>
        <position position="225"/>
    </location>
</feature>
<dbReference type="EMBL" id="BAABGT010000122">
    <property type="protein sequence ID" value="GAA4559655.1"/>
    <property type="molecule type" value="Genomic_DNA"/>
</dbReference>
<comment type="similarity">
    <text evidence="1">Belongs to the peptidase S16 family.</text>
</comment>
<dbReference type="InterPro" id="IPR020568">
    <property type="entry name" value="Ribosomal_Su5_D2-typ_SF"/>
</dbReference>
<dbReference type="InterPro" id="IPR008269">
    <property type="entry name" value="Lon_proteolytic"/>
</dbReference>
<dbReference type="InterPro" id="IPR036034">
    <property type="entry name" value="PDZ_sf"/>
</dbReference>
<feature type="domain" description="Lon proteolytic" evidence="3">
    <location>
        <begin position="220"/>
        <end position="318"/>
    </location>
</feature>
<dbReference type="Gene3D" id="2.30.42.10">
    <property type="match status" value="1"/>
</dbReference>
<dbReference type="Pfam" id="PF05362">
    <property type="entry name" value="Lon_C"/>
    <property type="match status" value="1"/>
</dbReference>
<comment type="catalytic activity">
    <reaction evidence="1">
        <text>Hydrolysis of proteins in presence of ATP.</text>
        <dbReference type="EC" id="3.4.21.53"/>
    </reaction>
</comment>
<evidence type="ECO:0000259" key="3">
    <source>
        <dbReference type="PROSITE" id="PS51786"/>
    </source>
</evidence>
<evidence type="ECO:0000259" key="2">
    <source>
        <dbReference type="PROSITE" id="PS50106"/>
    </source>
</evidence>
<feature type="domain" description="PDZ" evidence="2">
    <location>
        <begin position="127"/>
        <end position="179"/>
    </location>
</feature>
<keyword evidence="1" id="KW-0720">Serine protease</keyword>